<dbReference type="AlphaFoldDB" id="W2SET4"/>
<protein>
    <recommendedName>
        <fullName evidence="7">Zinc finger PHD-type domain-containing protein</fullName>
    </recommendedName>
</protein>
<dbReference type="OrthoDB" id="5417730at2759"/>
<evidence type="ECO:0000256" key="4">
    <source>
        <dbReference type="SAM" id="MobiDB-lite"/>
    </source>
</evidence>
<feature type="region of interest" description="Disordered" evidence="4">
    <location>
        <begin position="391"/>
        <end position="486"/>
    </location>
</feature>
<dbReference type="eggNOG" id="ENOG502T5H7">
    <property type="taxonomic scope" value="Eukaryota"/>
</dbReference>
<evidence type="ECO:0000256" key="2">
    <source>
        <dbReference type="ARBA" id="ARBA00022771"/>
    </source>
</evidence>
<evidence type="ECO:0000313" key="5">
    <source>
        <dbReference type="EMBL" id="ETN46543.1"/>
    </source>
</evidence>
<evidence type="ECO:0000313" key="6">
    <source>
        <dbReference type="Proteomes" id="UP000030752"/>
    </source>
</evidence>
<keyword evidence="3" id="KW-0862">Zinc</keyword>
<accession>W2SET4</accession>
<feature type="region of interest" description="Disordered" evidence="4">
    <location>
        <begin position="260"/>
        <end position="323"/>
    </location>
</feature>
<dbReference type="PROSITE" id="PS01359">
    <property type="entry name" value="ZF_PHD_1"/>
    <property type="match status" value="1"/>
</dbReference>
<dbReference type="SUPFAM" id="SSF57903">
    <property type="entry name" value="FYVE/PHD zinc finger"/>
    <property type="match status" value="1"/>
</dbReference>
<feature type="compositionally biased region" description="Polar residues" evidence="4">
    <location>
        <begin position="304"/>
        <end position="323"/>
    </location>
</feature>
<dbReference type="RefSeq" id="XP_008711255.1">
    <property type="nucleotide sequence ID" value="XM_008713033.1"/>
</dbReference>
<reference evidence="5 6" key="1">
    <citation type="submission" date="2013-03" db="EMBL/GenBank/DDBJ databases">
        <title>The Genome Sequence of Phialophora europaea CBS 101466.</title>
        <authorList>
            <consortium name="The Broad Institute Genomics Platform"/>
            <person name="Cuomo C."/>
            <person name="de Hoog S."/>
            <person name="Gorbushina A."/>
            <person name="Walker B."/>
            <person name="Young S.K."/>
            <person name="Zeng Q."/>
            <person name="Gargeya S."/>
            <person name="Fitzgerald M."/>
            <person name="Haas B."/>
            <person name="Abouelleil A."/>
            <person name="Allen A.W."/>
            <person name="Alvarado L."/>
            <person name="Arachchi H.M."/>
            <person name="Berlin A.M."/>
            <person name="Chapman S.B."/>
            <person name="Gainer-Dewar J."/>
            <person name="Goldberg J."/>
            <person name="Griggs A."/>
            <person name="Gujja S."/>
            <person name="Hansen M."/>
            <person name="Howarth C."/>
            <person name="Imamovic A."/>
            <person name="Ireland A."/>
            <person name="Larimer J."/>
            <person name="McCowan C."/>
            <person name="Murphy C."/>
            <person name="Pearson M."/>
            <person name="Poon T.W."/>
            <person name="Priest M."/>
            <person name="Roberts A."/>
            <person name="Saif S."/>
            <person name="Shea T."/>
            <person name="Sisk P."/>
            <person name="Sykes S."/>
            <person name="Wortman J."/>
            <person name="Nusbaum C."/>
            <person name="Birren B."/>
        </authorList>
    </citation>
    <scope>NUCLEOTIDE SEQUENCE [LARGE SCALE GENOMIC DNA]</scope>
    <source>
        <strain evidence="5 6">CBS 101466</strain>
    </source>
</reference>
<keyword evidence="1" id="KW-0479">Metal-binding</keyword>
<dbReference type="InterPro" id="IPR019786">
    <property type="entry name" value="Zinc_finger_PHD-type_CS"/>
</dbReference>
<name>W2SET4_CYPE1</name>
<proteinExistence type="predicted"/>
<dbReference type="GeneID" id="19968067"/>
<dbReference type="InParanoid" id="W2SET4"/>
<dbReference type="Gene3D" id="3.30.40.10">
    <property type="entry name" value="Zinc/RING finger domain, C3HC4 (zinc finger)"/>
    <property type="match status" value="1"/>
</dbReference>
<feature type="compositionally biased region" description="Basic and acidic residues" evidence="4">
    <location>
        <begin position="283"/>
        <end position="303"/>
    </location>
</feature>
<sequence>MYSGSTTTRTSRLKYEETPGALFLNHEAAGISTHGTLPDAAENGATWDDQQIKDFIRGARRDLYKRLQGLPITASTLPQPVELGLQYLNSVEHILMNQCNILLGGLVLTENGLCKPPAATLSQRRHAKLFQHRTSELQHKRHVHSLVLSGHLLRLRRVRKPGHSLICSGPGCLEAVGHGGYFVTLLCRNGLEVHYGLECLENIFKEKARKGLPYKYGAVDGVPDDRPLVPSDLPSNSIESRRLRQERNQETVDILRQVEKRQQAAAAPESPSMDESNLRIHRPKDLEEMQERYKKQRLTRSDQKQQWALSKQATAQSNDNQTEENVVPWDNRIIFICYCREPADGTDIVRCSNDLCLVGWFHANCCTDHSSLLSDRNFYCDFCIDRAGDDHESDHVVDGENANGDSISDSAEAAAYNSSADDSPEEGEIPQTPPSYPRQHSGFTPINLSRIHHEPSTSPLNLDGPLTDPRLHPVINHRRHAPSSPFLDANQTTFADLAPFITYKLSAASPTGLTDQDALNLEAWRCSVPASRLTANISPEELPRGPREDLNVLALRWIERLASQEPAALKRELSAWLEDRFEVRSAF</sequence>
<dbReference type="VEuPathDB" id="FungiDB:HMPREF1541_00728"/>
<feature type="region of interest" description="Disordered" evidence="4">
    <location>
        <begin position="224"/>
        <end position="246"/>
    </location>
</feature>
<dbReference type="InterPro" id="IPR011011">
    <property type="entry name" value="Znf_FYVE_PHD"/>
</dbReference>
<dbReference type="Proteomes" id="UP000030752">
    <property type="component" value="Unassembled WGS sequence"/>
</dbReference>
<dbReference type="HOGENOM" id="CLU_464610_0_0_1"/>
<dbReference type="GO" id="GO:0008270">
    <property type="term" value="F:zinc ion binding"/>
    <property type="evidence" value="ECO:0007669"/>
    <property type="project" value="UniProtKB-KW"/>
</dbReference>
<keyword evidence="2" id="KW-0863">Zinc-finger</keyword>
<gene>
    <name evidence="5" type="ORF">HMPREF1541_00728</name>
</gene>
<keyword evidence="6" id="KW-1185">Reference proteome</keyword>
<dbReference type="EMBL" id="KB822711">
    <property type="protein sequence ID" value="ETN46543.1"/>
    <property type="molecule type" value="Genomic_DNA"/>
</dbReference>
<evidence type="ECO:0008006" key="7">
    <source>
        <dbReference type="Google" id="ProtNLM"/>
    </source>
</evidence>
<evidence type="ECO:0000256" key="3">
    <source>
        <dbReference type="ARBA" id="ARBA00022833"/>
    </source>
</evidence>
<organism evidence="5 6">
    <name type="scientific">Cyphellophora europaea (strain CBS 101466)</name>
    <name type="common">Phialophora europaea</name>
    <dbReference type="NCBI Taxonomy" id="1220924"/>
    <lineage>
        <taxon>Eukaryota</taxon>
        <taxon>Fungi</taxon>
        <taxon>Dikarya</taxon>
        <taxon>Ascomycota</taxon>
        <taxon>Pezizomycotina</taxon>
        <taxon>Eurotiomycetes</taxon>
        <taxon>Chaetothyriomycetidae</taxon>
        <taxon>Chaetothyriales</taxon>
        <taxon>Cyphellophoraceae</taxon>
        <taxon>Cyphellophora</taxon>
    </lineage>
</organism>
<dbReference type="InterPro" id="IPR013083">
    <property type="entry name" value="Znf_RING/FYVE/PHD"/>
</dbReference>
<evidence type="ECO:0000256" key="1">
    <source>
        <dbReference type="ARBA" id="ARBA00022723"/>
    </source>
</evidence>